<sequence length="95" mass="10317">DMHGFNYGSSRRTSFSSTASTADYLQTFKEPGYSFVGMHCIFDCCKGSAVTVVKFGNLSSDLLAYGVSDGRLVVCRVTEPPSILHQLEGHSKDVT</sequence>
<dbReference type="EMBL" id="JAHRHJ020000002">
    <property type="protein sequence ID" value="KAH9326847.1"/>
    <property type="molecule type" value="Genomic_DNA"/>
</dbReference>
<protein>
    <submittedName>
        <fullName evidence="1">Uncharacterized protein</fullName>
    </submittedName>
</protein>
<dbReference type="Proteomes" id="UP000824469">
    <property type="component" value="Unassembled WGS sequence"/>
</dbReference>
<gene>
    <name evidence="1" type="ORF">KI387_007025</name>
</gene>
<evidence type="ECO:0000313" key="2">
    <source>
        <dbReference type="Proteomes" id="UP000824469"/>
    </source>
</evidence>
<dbReference type="AlphaFoldDB" id="A0AA38GNP8"/>
<evidence type="ECO:0000313" key="1">
    <source>
        <dbReference type="EMBL" id="KAH9326847.1"/>
    </source>
</evidence>
<name>A0AA38GNP8_TAXCH</name>
<proteinExistence type="predicted"/>
<keyword evidence="2" id="KW-1185">Reference proteome</keyword>
<reference evidence="1 2" key="1">
    <citation type="journal article" date="2021" name="Nat. Plants">
        <title>The Taxus genome provides insights into paclitaxel biosynthesis.</title>
        <authorList>
            <person name="Xiong X."/>
            <person name="Gou J."/>
            <person name="Liao Q."/>
            <person name="Li Y."/>
            <person name="Zhou Q."/>
            <person name="Bi G."/>
            <person name="Li C."/>
            <person name="Du R."/>
            <person name="Wang X."/>
            <person name="Sun T."/>
            <person name="Guo L."/>
            <person name="Liang H."/>
            <person name="Lu P."/>
            <person name="Wu Y."/>
            <person name="Zhang Z."/>
            <person name="Ro D.K."/>
            <person name="Shang Y."/>
            <person name="Huang S."/>
            <person name="Yan J."/>
        </authorList>
    </citation>
    <scope>NUCLEOTIDE SEQUENCE [LARGE SCALE GENOMIC DNA]</scope>
    <source>
        <strain evidence="1">Ta-2019</strain>
    </source>
</reference>
<comment type="caution">
    <text evidence="1">The sequence shown here is derived from an EMBL/GenBank/DDBJ whole genome shotgun (WGS) entry which is preliminary data.</text>
</comment>
<accession>A0AA38GNP8</accession>
<feature type="non-terminal residue" evidence="1">
    <location>
        <position position="1"/>
    </location>
</feature>
<organism evidence="1 2">
    <name type="scientific">Taxus chinensis</name>
    <name type="common">Chinese yew</name>
    <name type="synonym">Taxus wallichiana var. chinensis</name>
    <dbReference type="NCBI Taxonomy" id="29808"/>
    <lineage>
        <taxon>Eukaryota</taxon>
        <taxon>Viridiplantae</taxon>
        <taxon>Streptophyta</taxon>
        <taxon>Embryophyta</taxon>
        <taxon>Tracheophyta</taxon>
        <taxon>Spermatophyta</taxon>
        <taxon>Pinopsida</taxon>
        <taxon>Pinidae</taxon>
        <taxon>Conifers II</taxon>
        <taxon>Cupressales</taxon>
        <taxon>Taxaceae</taxon>
        <taxon>Taxus</taxon>
    </lineage>
</organism>
<feature type="non-terminal residue" evidence="1">
    <location>
        <position position="95"/>
    </location>
</feature>